<feature type="domain" description="Peptidase S8/S53" evidence="8">
    <location>
        <begin position="187"/>
        <end position="404"/>
    </location>
</feature>
<feature type="active site" description="Charge relay system" evidence="5 6">
    <location>
        <position position="194"/>
    </location>
</feature>
<proteinExistence type="inferred from homology"/>
<dbReference type="SUPFAM" id="SSF52743">
    <property type="entry name" value="Subtilisin-like"/>
    <property type="match status" value="1"/>
</dbReference>
<keyword evidence="2 6" id="KW-0645">Protease</keyword>
<keyword evidence="11" id="KW-1185">Reference proteome</keyword>
<evidence type="ECO:0000313" key="10">
    <source>
        <dbReference type="EMBL" id="TGK37951.1"/>
    </source>
</evidence>
<dbReference type="InterPro" id="IPR036852">
    <property type="entry name" value="Peptidase_S8/S53_dom_sf"/>
</dbReference>
<evidence type="ECO:0000256" key="7">
    <source>
        <dbReference type="RuleBase" id="RU003355"/>
    </source>
</evidence>
<name>A0A4R9H0V5_9LEPT</name>
<evidence type="ECO:0000256" key="4">
    <source>
        <dbReference type="ARBA" id="ARBA00022825"/>
    </source>
</evidence>
<dbReference type="Pfam" id="PF22148">
    <property type="entry name" value="Fervidolysin_NPro-like"/>
    <property type="match status" value="1"/>
</dbReference>
<evidence type="ECO:0000256" key="6">
    <source>
        <dbReference type="PROSITE-ProRule" id="PRU01240"/>
    </source>
</evidence>
<evidence type="ECO:0000313" key="11">
    <source>
        <dbReference type="Proteomes" id="UP000298097"/>
    </source>
</evidence>
<evidence type="ECO:0000256" key="3">
    <source>
        <dbReference type="ARBA" id="ARBA00022801"/>
    </source>
</evidence>
<evidence type="ECO:0000259" key="9">
    <source>
        <dbReference type="Pfam" id="PF22148"/>
    </source>
</evidence>
<accession>A0A4R9H0V5</accession>
<organism evidence="10 11">
    <name type="scientific">Leptospira andrefontaineae</name>
    <dbReference type="NCBI Taxonomy" id="2484976"/>
    <lineage>
        <taxon>Bacteria</taxon>
        <taxon>Pseudomonadati</taxon>
        <taxon>Spirochaetota</taxon>
        <taxon>Spirochaetia</taxon>
        <taxon>Leptospirales</taxon>
        <taxon>Leptospiraceae</taxon>
        <taxon>Leptospira</taxon>
    </lineage>
</organism>
<dbReference type="PRINTS" id="PR00723">
    <property type="entry name" value="SUBTILISIN"/>
</dbReference>
<dbReference type="PANTHER" id="PTHR43806">
    <property type="entry name" value="PEPTIDASE S8"/>
    <property type="match status" value="1"/>
</dbReference>
<dbReference type="PROSITE" id="PS00138">
    <property type="entry name" value="SUBTILASE_SER"/>
    <property type="match status" value="1"/>
</dbReference>
<evidence type="ECO:0000256" key="5">
    <source>
        <dbReference type="PIRSR" id="PIRSR615500-1"/>
    </source>
</evidence>
<keyword evidence="4 6" id="KW-0720">Serine protease</keyword>
<dbReference type="EMBL" id="RQEY01000019">
    <property type="protein sequence ID" value="TGK37951.1"/>
    <property type="molecule type" value="Genomic_DNA"/>
</dbReference>
<sequence length="640" mass="67819">MKNKILVSLAVFFFASIGYLFAEKEDDSIPIFSKLLKPLSGISNKDNTKKNEKKPFRSSQVIIKFRERAGDSVKSYAVDTFQGKVVNNLDDSGISQVELREGQSVEEAISEYSSHPDIEYVQPNYIYHANVAPTDTLYSQLWGLNNTGQTIATATYAPSSGPANNPGTSGDDMRMENAWAITTNCSNTIVAVVDSGVNYNHQDLNANMWSSNSCVSDKGVSLGTCTNGWDYIGNDSNPMDLNGHGTHVAGTIGAAADGTGTVGVCWTAKIMAVRVLDQSGSGDTATIIKGINFAVKNGAKVLNLSLGGPSYDSAMRSAMASAGQKYDALFVVAAGNESNDLSVKNSYPCEYGDANILCVAALDQKFQLASFSNYDTSKKNVDIGAPGTNIRSSWAGLEATSNLPFTSWSTSGGSGTNWTATTCFSFPVLLLSNSCNFAFTGVGAGYYAYSYSQADVAFPISVNADAVTAVMSLYLDTEAGYDGINIYANGNSSLYYNSNVITTLSGETNGKLISNLEIPAPNCVGSTNCYIGLEFIADQTVNRAGVAFTAFRVTTLDVGTTNQYNTINGTSMATPHVTGMAALLRSYNPKFTYKDTITAILAGGTTVSNLQSNTKSGKAANADGAMRNLEAPKDLTVDVP</sequence>
<feature type="domain" description="Peptidase S8/S53" evidence="8">
    <location>
        <begin position="559"/>
        <end position="596"/>
    </location>
</feature>
<dbReference type="InterPro" id="IPR054399">
    <property type="entry name" value="Fervidolysin-like_N_prodom"/>
</dbReference>
<dbReference type="InterPro" id="IPR023827">
    <property type="entry name" value="Peptidase_S8_Asp-AS"/>
</dbReference>
<dbReference type="AlphaFoldDB" id="A0A4R9H0V5"/>
<dbReference type="Pfam" id="PF00082">
    <property type="entry name" value="Peptidase_S8"/>
    <property type="match status" value="2"/>
</dbReference>
<dbReference type="OrthoDB" id="9762689at2"/>
<dbReference type="InterPro" id="IPR023828">
    <property type="entry name" value="Peptidase_S8_Ser-AS"/>
</dbReference>
<gene>
    <name evidence="10" type="ORF">EHO65_15700</name>
</gene>
<protein>
    <submittedName>
        <fullName evidence="10">Peptidase S8</fullName>
    </submittedName>
</protein>
<feature type="active site" description="Charge relay system" evidence="5 6">
    <location>
        <position position="571"/>
    </location>
</feature>
<dbReference type="InterPro" id="IPR000209">
    <property type="entry name" value="Peptidase_S8/S53_dom"/>
</dbReference>
<dbReference type="InterPro" id="IPR050131">
    <property type="entry name" value="Peptidase_S8_subtilisin-like"/>
</dbReference>
<comment type="similarity">
    <text evidence="1 6 7">Belongs to the peptidase S8 family.</text>
</comment>
<dbReference type="InterPro" id="IPR015500">
    <property type="entry name" value="Peptidase_S8_subtilisin-rel"/>
</dbReference>
<dbReference type="InterPro" id="IPR022398">
    <property type="entry name" value="Peptidase_S8_His-AS"/>
</dbReference>
<dbReference type="GO" id="GO:0006508">
    <property type="term" value="P:proteolysis"/>
    <property type="evidence" value="ECO:0007669"/>
    <property type="project" value="UniProtKB-KW"/>
</dbReference>
<dbReference type="GO" id="GO:0004252">
    <property type="term" value="F:serine-type endopeptidase activity"/>
    <property type="evidence" value="ECO:0007669"/>
    <property type="project" value="UniProtKB-UniRule"/>
</dbReference>
<dbReference type="PROSITE" id="PS00137">
    <property type="entry name" value="SUBTILASE_HIS"/>
    <property type="match status" value="1"/>
</dbReference>
<dbReference type="Proteomes" id="UP000298097">
    <property type="component" value="Unassembled WGS sequence"/>
</dbReference>
<keyword evidence="3 6" id="KW-0378">Hydrolase</keyword>
<feature type="active site" description="Charge relay system" evidence="5 6">
    <location>
        <position position="244"/>
    </location>
</feature>
<comment type="caution">
    <text evidence="10">The sequence shown here is derived from an EMBL/GenBank/DDBJ whole genome shotgun (WGS) entry which is preliminary data.</text>
</comment>
<dbReference type="PROSITE" id="PS00136">
    <property type="entry name" value="SUBTILASE_ASP"/>
    <property type="match status" value="1"/>
</dbReference>
<reference evidence="10" key="1">
    <citation type="journal article" date="2019" name="PLoS Negl. Trop. Dis.">
        <title>Revisiting the worldwide diversity of Leptospira species in the environment.</title>
        <authorList>
            <person name="Vincent A.T."/>
            <person name="Schiettekatte O."/>
            <person name="Bourhy P."/>
            <person name="Veyrier F.J."/>
            <person name="Picardeau M."/>
        </authorList>
    </citation>
    <scope>NUCLEOTIDE SEQUENCE [LARGE SCALE GENOMIC DNA]</scope>
    <source>
        <strain evidence="10">201800301</strain>
    </source>
</reference>
<feature type="domain" description="Fervidolysin-like N-terminal prodomain" evidence="9">
    <location>
        <begin position="44"/>
        <end position="124"/>
    </location>
</feature>
<evidence type="ECO:0000259" key="8">
    <source>
        <dbReference type="Pfam" id="PF00082"/>
    </source>
</evidence>
<evidence type="ECO:0000256" key="1">
    <source>
        <dbReference type="ARBA" id="ARBA00011073"/>
    </source>
</evidence>
<evidence type="ECO:0000256" key="2">
    <source>
        <dbReference type="ARBA" id="ARBA00022670"/>
    </source>
</evidence>
<dbReference type="Gene3D" id="3.40.50.200">
    <property type="entry name" value="Peptidase S8/S53 domain"/>
    <property type="match status" value="2"/>
</dbReference>
<dbReference type="PANTHER" id="PTHR43806:SF11">
    <property type="entry name" value="CEREVISIN-RELATED"/>
    <property type="match status" value="1"/>
</dbReference>
<dbReference type="RefSeq" id="WP_135775505.1">
    <property type="nucleotide sequence ID" value="NZ_RQEY01000019.1"/>
</dbReference>
<dbReference type="PROSITE" id="PS51892">
    <property type="entry name" value="SUBTILASE"/>
    <property type="match status" value="1"/>
</dbReference>